<sequence>MAYVVAFPECATLLEGLLGIAWRRLQAGDDIRGLARAGPEQLYPPQKTRPSTQWGTLAVRRNRNSGFSRTVTKGTGMEKKQKRRSIARDITAKESSRERIEAKPCEPG</sequence>
<gene>
    <name evidence="2" type="ORF">GCM10020221_04720</name>
</gene>
<name>A0ABN3WGI5_STRTU</name>
<comment type="caution">
    <text evidence="2">The sequence shown here is derived from an EMBL/GenBank/DDBJ whole genome shotgun (WGS) entry which is preliminary data.</text>
</comment>
<keyword evidence="3" id="KW-1185">Reference proteome</keyword>
<dbReference type="EMBL" id="BAAAXZ010000021">
    <property type="protein sequence ID" value="GAA2912101.1"/>
    <property type="molecule type" value="Genomic_DNA"/>
</dbReference>
<evidence type="ECO:0000313" key="2">
    <source>
        <dbReference type="EMBL" id="GAA2912101.1"/>
    </source>
</evidence>
<feature type="region of interest" description="Disordered" evidence="1">
    <location>
        <begin position="62"/>
        <end position="108"/>
    </location>
</feature>
<accession>A0ABN3WGI5</accession>
<feature type="compositionally biased region" description="Polar residues" evidence="1">
    <location>
        <begin position="64"/>
        <end position="73"/>
    </location>
</feature>
<feature type="compositionally biased region" description="Basic and acidic residues" evidence="1">
    <location>
        <begin position="86"/>
        <end position="108"/>
    </location>
</feature>
<proteinExistence type="predicted"/>
<organism evidence="2 3">
    <name type="scientific">Streptomyces thioluteus</name>
    <dbReference type="NCBI Taxonomy" id="66431"/>
    <lineage>
        <taxon>Bacteria</taxon>
        <taxon>Bacillati</taxon>
        <taxon>Actinomycetota</taxon>
        <taxon>Actinomycetes</taxon>
        <taxon>Kitasatosporales</taxon>
        <taxon>Streptomycetaceae</taxon>
        <taxon>Streptomyces</taxon>
    </lineage>
</organism>
<protein>
    <recommendedName>
        <fullName evidence="4">Transposase</fullName>
    </recommendedName>
</protein>
<reference evidence="2 3" key="1">
    <citation type="journal article" date="2019" name="Int. J. Syst. Evol. Microbiol.">
        <title>The Global Catalogue of Microorganisms (GCM) 10K type strain sequencing project: providing services to taxonomists for standard genome sequencing and annotation.</title>
        <authorList>
            <consortium name="The Broad Institute Genomics Platform"/>
            <consortium name="The Broad Institute Genome Sequencing Center for Infectious Disease"/>
            <person name="Wu L."/>
            <person name="Ma J."/>
        </authorList>
    </citation>
    <scope>NUCLEOTIDE SEQUENCE [LARGE SCALE GENOMIC DNA]</scope>
    <source>
        <strain evidence="2 3">JCM 4087</strain>
    </source>
</reference>
<evidence type="ECO:0000256" key="1">
    <source>
        <dbReference type="SAM" id="MobiDB-lite"/>
    </source>
</evidence>
<dbReference type="Proteomes" id="UP001501102">
    <property type="component" value="Unassembled WGS sequence"/>
</dbReference>
<evidence type="ECO:0008006" key="4">
    <source>
        <dbReference type="Google" id="ProtNLM"/>
    </source>
</evidence>
<evidence type="ECO:0000313" key="3">
    <source>
        <dbReference type="Proteomes" id="UP001501102"/>
    </source>
</evidence>